<name>A0ACC2WXG8_9TREE</name>
<proteinExistence type="predicted"/>
<gene>
    <name evidence="1" type="ORF">QFC22_004991</name>
</gene>
<evidence type="ECO:0000313" key="2">
    <source>
        <dbReference type="Proteomes" id="UP001243375"/>
    </source>
</evidence>
<keyword evidence="2" id="KW-1185">Reference proteome</keyword>
<reference evidence="1" key="1">
    <citation type="submission" date="2023-04" db="EMBL/GenBank/DDBJ databases">
        <title>Draft Genome sequencing of Naganishia species isolated from polar environments using Oxford Nanopore Technology.</title>
        <authorList>
            <person name="Leo P."/>
            <person name="Venkateswaran K."/>
        </authorList>
    </citation>
    <scope>NUCLEOTIDE SEQUENCE</scope>
    <source>
        <strain evidence="1">MNA-CCFEE 5425</strain>
    </source>
</reference>
<dbReference type="Proteomes" id="UP001243375">
    <property type="component" value="Unassembled WGS sequence"/>
</dbReference>
<dbReference type="EMBL" id="JASBWU010000015">
    <property type="protein sequence ID" value="KAJ9115849.1"/>
    <property type="molecule type" value="Genomic_DNA"/>
</dbReference>
<protein>
    <submittedName>
        <fullName evidence="1">Uncharacterized protein</fullName>
    </submittedName>
</protein>
<accession>A0ACC2WXG8</accession>
<evidence type="ECO:0000313" key="1">
    <source>
        <dbReference type="EMBL" id="KAJ9115849.1"/>
    </source>
</evidence>
<sequence length="208" mass="23194">MFDDPLKAEEVKPLRRQDYVSLAKSQELRRILALPRPEDPPYARPTTHVRSILSGLAAIKDLRAREQYLAQCLGLEEELHRVRGGMQGNKRNHHLQQSSTSGRGGRGGAQKAGPRSTTAPSHDFYLPDHTAPAKPTPHSDRKDQQEDEPHRKQRSSKPAAKEGSASMFIGVEEQEAMRAFAEVIRQALEGNSDGTGERGAKRKMEWDA</sequence>
<comment type="caution">
    <text evidence="1">The sequence shown here is derived from an EMBL/GenBank/DDBJ whole genome shotgun (WGS) entry which is preliminary data.</text>
</comment>
<organism evidence="1 2">
    <name type="scientific">Naganishia vaughanmartiniae</name>
    <dbReference type="NCBI Taxonomy" id="1424756"/>
    <lineage>
        <taxon>Eukaryota</taxon>
        <taxon>Fungi</taxon>
        <taxon>Dikarya</taxon>
        <taxon>Basidiomycota</taxon>
        <taxon>Agaricomycotina</taxon>
        <taxon>Tremellomycetes</taxon>
        <taxon>Filobasidiales</taxon>
        <taxon>Filobasidiaceae</taxon>
        <taxon>Naganishia</taxon>
    </lineage>
</organism>